<sequence>MKIEFNRILQLSVMALIITILSLSGAHQSQASGDTLEGVALKDRTHVYESTNRNSDVLRSYSEGSILLYKSYSENWYEAVVFVDGERKIGYINASDVETSTSNPSSLQGIALKDRTPVYSKASTDSSSPRSYAEGRLLYYQTYTSEWYKAIIIRNGERETVYINASDVESKVDSQESLQGVALADRTHVYSRASRDASTLRSYAQGRVLYYKTFSSEWYEAIVIINGERQTGYIHRDDVDNLVDNQTTLEGIAKDTTNVYSRASRNSSTFRSYSTGTSLIYKTYSSEWYEAIVFINGERQTGYIHRDDVDSKLDSQVSLRGIATESNTNVYSYLSRNADVLRSYNEGSVLMYRSLSDNWHEAVVFVDGQKQIGYINVDDVENAYNTQESLQGAAVKDPTNVYSGASRDSSVLRSYDENRTLLFRTFSDSWYEATVIIDGEPQTGYIHRDDVNTDARVEDTTQYDRDFNDAVDKWMARSPQIWDNGGFKDATREDVIYYANPDNFSDNNANSFFQYLVLSQPAGLDANELDQNLLHDKGTLRGTGSDFVRAGRDYDVNEVYLIAHALHETGNGTSELAQGVEYNGTTVYNMYGIAAYDRCPVECGAEHAYEQGWDTPGKAVIGGAEFIRQRYLDSGQDTLYKMRWNPESPGDDQYATDVNWAIGQTHRIANLYSSIDNYTLFFDIPEYSGETDQPSEVASYPSETTGTTTASSLDFRSGPSTSDSVLGSISNGTEIDVLGYAVGQEVSGNDIWYQVKHNNQTGWVHSNHVDLDNLLQVNTSSTSLNVRSEPEVADGNIIGSLAKSSYANAVMESGSMVKEDGWYKVHLTDSSETGWVSGDYIREIR</sequence>
<dbReference type="PANTHER" id="PTHR34408">
    <property type="entry name" value="FAMILY PROTEIN, PUTATIVE-RELATED"/>
    <property type="match status" value="1"/>
</dbReference>
<dbReference type="InterPro" id="IPR003646">
    <property type="entry name" value="SH3-like_bac-type"/>
</dbReference>
<name>A0ABU0DWV3_9BACI</name>
<feature type="domain" description="SH3b" evidence="2">
    <location>
        <begin position="703"/>
        <end position="773"/>
    </location>
</feature>
<dbReference type="GO" id="GO:0003746">
    <property type="term" value="F:translation elongation factor activity"/>
    <property type="evidence" value="ECO:0007669"/>
    <property type="project" value="UniProtKB-KW"/>
</dbReference>
<gene>
    <name evidence="3" type="ORF">J2R98_002634</name>
</gene>
<dbReference type="InterPro" id="IPR052354">
    <property type="entry name" value="Cell_Wall_Dynamics_Protein"/>
</dbReference>
<evidence type="ECO:0000259" key="2">
    <source>
        <dbReference type="PROSITE" id="PS51781"/>
    </source>
</evidence>
<feature type="domain" description="SH3b" evidence="2">
    <location>
        <begin position="775"/>
        <end position="845"/>
    </location>
</feature>
<keyword evidence="3" id="KW-0251">Elongation factor</keyword>
<dbReference type="Pfam" id="PF08239">
    <property type="entry name" value="SH3_3"/>
    <property type="match status" value="1"/>
</dbReference>
<evidence type="ECO:0000256" key="1">
    <source>
        <dbReference type="SAM" id="MobiDB-lite"/>
    </source>
</evidence>
<organism evidence="3 4">
    <name type="scientific">Alkalibacillus filiformis</name>
    <dbReference type="NCBI Taxonomy" id="200990"/>
    <lineage>
        <taxon>Bacteria</taxon>
        <taxon>Bacillati</taxon>
        <taxon>Bacillota</taxon>
        <taxon>Bacilli</taxon>
        <taxon>Bacillales</taxon>
        <taxon>Bacillaceae</taxon>
        <taxon>Alkalibacillus</taxon>
    </lineage>
</organism>
<dbReference type="Gene3D" id="1.10.530.10">
    <property type="match status" value="1"/>
</dbReference>
<dbReference type="Proteomes" id="UP001236723">
    <property type="component" value="Unassembled WGS sequence"/>
</dbReference>
<keyword evidence="3" id="KW-0648">Protein biosynthesis</keyword>
<dbReference type="Gene3D" id="2.30.30.40">
    <property type="entry name" value="SH3 Domains"/>
    <property type="match status" value="6"/>
</dbReference>
<dbReference type="PROSITE" id="PS51781">
    <property type="entry name" value="SH3B"/>
    <property type="match status" value="2"/>
</dbReference>
<dbReference type="RefSeq" id="WP_307069644.1">
    <property type="nucleotide sequence ID" value="NZ_JAUSUP010000013.1"/>
</dbReference>
<protein>
    <submittedName>
        <fullName evidence="3">Beta-N-acetylglucosaminidase/uncharacterized protein YraI/RNA polymerase subunit RPABC4/transcription elongation factor Spt4</fullName>
    </submittedName>
</protein>
<evidence type="ECO:0000313" key="4">
    <source>
        <dbReference type="Proteomes" id="UP001236723"/>
    </source>
</evidence>
<dbReference type="SMART" id="SM00287">
    <property type="entry name" value="SH3b"/>
    <property type="match status" value="3"/>
</dbReference>
<accession>A0ABU0DWV3</accession>
<keyword evidence="4" id="KW-1185">Reference proteome</keyword>
<dbReference type="PANTHER" id="PTHR34408:SF1">
    <property type="entry name" value="GLYCOSYL HYDROLASE FAMILY 19 DOMAIN-CONTAINING PROTEIN HI_1415"/>
    <property type="match status" value="1"/>
</dbReference>
<proteinExistence type="predicted"/>
<evidence type="ECO:0000313" key="3">
    <source>
        <dbReference type="EMBL" id="MDQ0352783.1"/>
    </source>
</evidence>
<feature type="region of interest" description="Disordered" evidence="1">
    <location>
        <begin position="691"/>
        <end position="725"/>
    </location>
</feature>
<reference evidence="3 4" key="1">
    <citation type="submission" date="2023-07" db="EMBL/GenBank/DDBJ databases">
        <title>Genomic Encyclopedia of Type Strains, Phase IV (KMG-IV): sequencing the most valuable type-strain genomes for metagenomic binning, comparative biology and taxonomic classification.</title>
        <authorList>
            <person name="Goeker M."/>
        </authorList>
    </citation>
    <scope>NUCLEOTIDE SEQUENCE [LARGE SCALE GENOMIC DNA]</scope>
    <source>
        <strain evidence="3 4">DSM 15448</strain>
    </source>
</reference>
<dbReference type="SMART" id="SM00047">
    <property type="entry name" value="LYZ2"/>
    <property type="match status" value="1"/>
</dbReference>
<dbReference type="Pfam" id="PF01832">
    <property type="entry name" value="Glucosaminidase"/>
    <property type="match status" value="1"/>
</dbReference>
<comment type="caution">
    <text evidence="3">The sequence shown here is derived from an EMBL/GenBank/DDBJ whole genome shotgun (WGS) entry which is preliminary data.</text>
</comment>
<dbReference type="EMBL" id="JAUSUP010000013">
    <property type="protein sequence ID" value="MDQ0352783.1"/>
    <property type="molecule type" value="Genomic_DNA"/>
</dbReference>
<dbReference type="InterPro" id="IPR002901">
    <property type="entry name" value="MGlyc_endo_b_GlcNAc-like_dom"/>
</dbReference>